<evidence type="ECO:0000313" key="2">
    <source>
        <dbReference type="EMBL" id="GDY49191.1"/>
    </source>
</evidence>
<comment type="caution">
    <text evidence="2">The sequence shown here is derived from an EMBL/GenBank/DDBJ whole genome shotgun (WGS) entry which is preliminary data.</text>
</comment>
<proteinExistence type="predicted"/>
<dbReference type="Pfam" id="PF02627">
    <property type="entry name" value="CMD"/>
    <property type="match status" value="1"/>
</dbReference>
<dbReference type="PANTHER" id="PTHR35446:SF3">
    <property type="entry name" value="CMD DOMAIN-CONTAINING PROTEIN"/>
    <property type="match status" value="1"/>
</dbReference>
<gene>
    <name evidence="2" type="primary">mip</name>
    <name evidence="2" type="ORF">SANT12839_100730</name>
</gene>
<protein>
    <submittedName>
        <fullName evidence="2">Alkyl hydroperoxide reductase AhpD</fullName>
    </submittedName>
</protein>
<dbReference type="InterPro" id="IPR004675">
    <property type="entry name" value="AhpD_core"/>
</dbReference>
<dbReference type="AlphaFoldDB" id="A0A4D4KJ35"/>
<evidence type="ECO:0000313" key="3">
    <source>
        <dbReference type="Proteomes" id="UP000299290"/>
    </source>
</evidence>
<dbReference type="InterPro" id="IPR003779">
    <property type="entry name" value="CMD-like"/>
</dbReference>
<accession>A0A4D4KJ35</accession>
<name>A0A4D4KJ35_9ACTN</name>
<dbReference type="InterPro" id="IPR029032">
    <property type="entry name" value="AhpD-like"/>
</dbReference>
<dbReference type="PANTHER" id="PTHR35446">
    <property type="entry name" value="SI:CH211-175M2.5"/>
    <property type="match status" value="1"/>
</dbReference>
<dbReference type="GO" id="GO:0051920">
    <property type="term" value="F:peroxiredoxin activity"/>
    <property type="evidence" value="ECO:0007669"/>
    <property type="project" value="InterPro"/>
</dbReference>
<dbReference type="Proteomes" id="UP000299290">
    <property type="component" value="Unassembled WGS sequence"/>
</dbReference>
<sequence length="186" mass="19623">MSTSATQQIVPLIDRETATGTVKEQLDQIHSVFGAVPPGFQAVANSPATLTAMWTAFGAYGQGSLGAQVSEQIAVAVANTNKCEYCLAVHTGLGRKSGLSKEELSAAQIGESTNAKTAALLGFVLSVIENRGHIDRSEIDALRELGWSNEQIVETLGQVALNVFTNYIHVALDVPNPFPAVPFKAA</sequence>
<dbReference type="EMBL" id="BJHV01000002">
    <property type="protein sequence ID" value="GDY49191.1"/>
    <property type="molecule type" value="Genomic_DNA"/>
</dbReference>
<reference evidence="2 3" key="1">
    <citation type="journal article" date="2020" name="Int. J. Syst. Evol. Microbiol.">
        <title>Reclassification of Streptomyces castelarensis and Streptomyces sporoclivatus as later heterotypic synonyms of Streptomyces antimycoticus.</title>
        <authorList>
            <person name="Komaki H."/>
            <person name="Tamura T."/>
        </authorList>
    </citation>
    <scope>NUCLEOTIDE SEQUENCE [LARGE SCALE GENOMIC DNA]</scope>
    <source>
        <strain evidence="2 3">NBRC 12839</strain>
    </source>
</reference>
<dbReference type="Gene3D" id="1.20.1290.10">
    <property type="entry name" value="AhpD-like"/>
    <property type="match status" value="1"/>
</dbReference>
<feature type="domain" description="Carboxymuconolactone decarboxylase-like" evidence="1">
    <location>
        <begin position="52"/>
        <end position="107"/>
    </location>
</feature>
<dbReference type="NCBIfam" id="TIGR00778">
    <property type="entry name" value="ahpD_dom"/>
    <property type="match status" value="1"/>
</dbReference>
<dbReference type="SUPFAM" id="SSF69118">
    <property type="entry name" value="AhpD-like"/>
    <property type="match status" value="1"/>
</dbReference>
<keyword evidence="3" id="KW-1185">Reference proteome</keyword>
<organism evidence="2 3">
    <name type="scientific">Streptomyces antimycoticus</name>
    <dbReference type="NCBI Taxonomy" id="68175"/>
    <lineage>
        <taxon>Bacteria</taxon>
        <taxon>Bacillati</taxon>
        <taxon>Actinomycetota</taxon>
        <taxon>Actinomycetes</taxon>
        <taxon>Kitasatosporales</taxon>
        <taxon>Streptomycetaceae</taxon>
        <taxon>Streptomyces</taxon>
        <taxon>Streptomyces violaceusniger group</taxon>
    </lineage>
</organism>
<evidence type="ECO:0000259" key="1">
    <source>
        <dbReference type="Pfam" id="PF02627"/>
    </source>
</evidence>
<dbReference type="RefSeq" id="WP_137970538.1">
    <property type="nucleotide sequence ID" value="NZ_BJHV01000002.1"/>
</dbReference>